<reference evidence="17 18" key="1">
    <citation type="submission" date="2016-05" db="EMBL/GenBank/DDBJ databases">
        <title>Nuclear genome of Blastocystis sp. subtype 1 NandII.</title>
        <authorList>
            <person name="Gentekaki E."/>
            <person name="Curtis B."/>
            <person name="Stairs C."/>
            <person name="Eme L."/>
            <person name="Herman E."/>
            <person name="Klimes V."/>
            <person name="Arias M.C."/>
            <person name="Elias M."/>
            <person name="Hilliou F."/>
            <person name="Klute M."/>
            <person name="Malik S.-B."/>
            <person name="Pightling A."/>
            <person name="Rachubinski R."/>
            <person name="Salas D."/>
            <person name="Schlacht A."/>
            <person name="Suga H."/>
            <person name="Archibald J."/>
            <person name="Ball S.G."/>
            <person name="Clark G."/>
            <person name="Dacks J."/>
            <person name="Van Der Giezen M."/>
            <person name="Tsaousis A."/>
            <person name="Roger A."/>
        </authorList>
    </citation>
    <scope>NUCLEOTIDE SEQUENCE [LARGE SCALE GENOMIC DNA]</scope>
    <source>
        <strain evidence="18">ATCC 50177 / NandII</strain>
    </source>
</reference>
<keyword evidence="8" id="KW-0460">Magnesium</keyword>
<sequence length="1487" mass="169527">MRSDDDFDLSESDFDDSVMEVEEVAKPTAKGKGRGKGKSAGGTKAASEEAPNTNAASESQGGKTEKRRSLAVEEKYQKMTQREHIIKRPDTYIGSIEKVTQEMWVYDKVKKSLVYRPITYVPGFYKIFDEILVNAADNKQNDPSMDTIRVTIDKDEGRITVWNNGKGIPVVIHKEYNVYVPSLIFGQLLTGGNFNDDEKKITGGRNGYGAKLTNIYSTEFRVTTADAKVGKKFTQVWYDNMSRCDEPVIQSFRGKEFTEVSYKPDLRLFKMTEFDEDIVALMMKRVYDMAGVTDSSLKVYLNGERVEVKNFEQYIKMYQMESTSANTKENKIVYCKAGPRWEIGVGVSDGHLQQVSFVNSICTSKGGKHVDYIAQKLVDYLLPVLKKKTKKDVKPVMIRQYLYIFCNCSIENPAFDSQTKETLTTVSRSFGSLPDLTEDFLKKVAKCGIVESVASFSRFKEDQMLKKQSGTKTARKLDIPKLDDANFAGTRQSKDCTLIITEGDSAKSFVVGGLSIIGRDYYGVFPLRGKMLNVRDVSRSAVIGNEEIKNLVQILGLKFDMVYKDVSSLRYGKLVIMADQDFDGSHIKGLVINFFQYFWPSLLKLGFLQQFITPIVKATKGKRSFMFFTLQQYKTWLAANNDGKGYYIKYYKGLGTSTSLEGKEYFSNLPRHLIPFAPISDAESSEVDMIFRRNRVAERKDWINSYVPGESVDYAVDQMAYKDFMDKELILFSRYDNARSIPCVIDGFKPSQRKVLFGAFLRKLTREIKVIQFSGYVSEHAAYHHGEQSLNGTIISMAQDFVGANNINLLVPSGQFGSRSMGGKDAASPRYIYTYLSKITRLIFKEEDDMLCRYLVDEGQSIEPEFYLPIVPMVLINGSEGIGTGYSTSIPNYNPIDIVNYIKAKLHNQPLPELHPWWRGFTGDIYKKPQGYLIRGRITKLDELTYVITELPVGRWTQDYKKFLTELTVPEKKAPMIADFKENHTDTTVHFTVILTPEQAKALEGQDLYKFFKLETTITTTNFNLFDEEGHIYHYSGPQEVIDSFFNYRFPLYARRKEYLVAKLEKETNKLNNMVRFILAIINGELVINNRPRKQIMQDLVRMKFDCYYAETKKTQSATGDVVVMQEKEDGSEVAVEGDAETKELSRGYSYLLSMKMWSLTKELVEKLKKDLAAIRAELETLKAKTPQAIWEEDLDAFVEELFEMEKARLKEKEMEEKNRARATKNRNAHVKGSRRSDVGIESDESEEEVPKRRNVKASAPRLTAKEKALDELTRRANEVKSRFSLSSYYQSQVKEPTAEMLKQSNAEIDPVTGDIVKKRRVKKEKVEKVEKKKEEMVLESDSDSDDDVIRDNKAAIAARKEEEKVKAAPAPKKRATKKEKEESEEEKPAPKKRVAKEEKPKTIAKMEEPAMEEDSESEEDNYIPLAERLKMKMNNEEKSTIVDDLINTKSTVPASRKRKTAGAKSEGAAKKRKVKDDSSDDSLFGF</sequence>
<dbReference type="CDD" id="cd16930">
    <property type="entry name" value="HATPase_TopII-like"/>
    <property type="match status" value="1"/>
</dbReference>
<evidence type="ECO:0000256" key="5">
    <source>
        <dbReference type="ARBA" id="ARBA00022723"/>
    </source>
</evidence>
<dbReference type="GO" id="GO:0046872">
    <property type="term" value="F:metal ion binding"/>
    <property type="evidence" value="ECO:0007669"/>
    <property type="project" value="UniProtKB-KW"/>
</dbReference>
<comment type="cofactor">
    <cofactor evidence="2">
        <name>Ca(2+)</name>
        <dbReference type="ChEBI" id="CHEBI:29108"/>
    </cofactor>
</comment>
<dbReference type="PROSITE" id="PS00177">
    <property type="entry name" value="TOPOISOMERASE_II"/>
    <property type="match status" value="1"/>
</dbReference>
<feature type="region of interest" description="Disordered" evidence="14">
    <location>
        <begin position="1"/>
        <end position="69"/>
    </location>
</feature>
<keyword evidence="10 12" id="KW-0238">DNA-binding</keyword>
<dbReference type="SMART" id="SM00434">
    <property type="entry name" value="TOP4c"/>
    <property type="match status" value="1"/>
</dbReference>
<feature type="compositionally biased region" description="Basic and acidic residues" evidence="14">
    <location>
        <begin position="1325"/>
        <end position="1337"/>
    </location>
</feature>
<dbReference type="InterPro" id="IPR036890">
    <property type="entry name" value="HATPase_C_sf"/>
</dbReference>
<comment type="cofactor">
    <cofactor evidence="3">
        <name>Mg(2+)</name>
        <dbReference type="ChEBI" id="CHEBI:18420"/>
    </cofactor>
</comment>
<dbReference type="InterPro" id="IPR014721">
    <property type="entry name" value="Ribsml_uS5_D2-typ_fold_subgr"/>
</dbReference>
<dbReference type="InterPro" id="IPR031660">
    <property type="entry name" value="TOPRIM_C"/>
</dbReference>
<dbReference type="GO" id="GO:0005524">
    <property type="term" value="F:ATP binding"/>
    <property type="evidence" value="ECO:0007669"/>
    <property type="project" value="UniProtKB-UniRule"/>
</dbReference>
<dbReference type="InterPro" id="IPR020568">
    <property type="entry name" value="Ribosomal_Su5_D2-typ_SF"/>
</dbReference>
<dbReference type="InterPro" id="IPR018522">
    <property type="entry name" value="TopoIIA_CS"/>
</dbReference>
<dbReference type="InterPro" id="IPR006171">
    <property type="entry name" value="TOPRIM_dom"/>
</dbReference>
<feature type="compositionally biased region" description="Acidic residues" evidence="14">
    <location>
        <begin position="1410"/>
        <end position="1422"/>
    </location>
</feature>
<evidence type="ECO:0000256" key="4">
    <source>
        <dbReference type="ARBA" id="ARBA00011080"/>
    </source>
</evidence>
<dbReference type="Pfam" id="PF00204">
    <property type="entry name" value="DNA_gyraseB"/>
    <property type="match status" value="1"/>
</dbReference>
<dbReference type="FunFam" id="3.30.1360.40:FF:000003">
    <property type="entry name" value="DNA topoisomerase 2"/>
    <property type="match status" value="1"/>
</dbReference>
<comment type="similarity">
    <text evidence="4 13">Belongs to the type II topoisomerase family.</text>
</comment>
<dbReference type="EMBL" id="LXWW01000075">
    <property type="protein sequence ID" value="OAO16523.1"/>
    <property type="molecule type" value="Genomic_DNA"/>
</dbReference>
<dbReference type="STRING" id="478820.A0A196SHL9"/>
<evidence type="ECO:0000256" key="3">
    <source>
        <dbReference type="ARBA" id="ARBA00001946"/>
    </source>
</evidence>
<gene>
    <name evidence="17" type="ORF">AV274_1697</name>
</gene>
<dbReference type="SUPFAM" id="SSF54211">
    <property type="entry name" value="Ribosomal protein S5 domain 2-like"/>
    <property type="match status" value="1"/>
</dbReference>
<evidence type="ECO:0000259" key="15">
    <source>
        <dbReference type="PROSITE" id="PS50880"/>
    </source>
</evidence>
<evidence type="ECO:0000256" key="11">
    <source>
        <dbReference type="ARBA" id="ARBA00023235"/>
    </source>
</evidence>
<evidence type="ECO:0000256" key="1">
    <source>
        <dbReference type="ARBA" id="ARBA00000185"/>
    </source>
</evidence>
<keyword evidence="6 13" id="KW-0547">Nucleotide-binding</keyword>
<dbReference type="InterPro" id="IPR013758">
    <property type="entry name" value="Topo_IIA_A/C_ab"/>
</dbReference>
<keyword evidence="7 13" id="KW-0067">ATP-binding</keyword>
<dbReference type="Pfam" id="PF16898">
    <property type="entry name" value="TOPRIM_C"/>
    <property type="match status" value="1"/>
</dbReference>
<dbReference type="InterPro" id="IPR013759">
    <property type="entry name" value="Topo_IIA_B_C"/>
</dbReference>
<dbReference type="PRINTS" id="PR01158">
    <property type="entry name" value="TOPISMRASEII"/>
</dbReference>
<protein>
    <recommendedName>
        <fullName evidence="13">DNA topoisomerase 2</fullName>
        <ecNumber evidence="13">5.6.2.2</ecNumber>
    </recommendedName>
</protein>
<evidence type="ECO:0000259" key="16">
    <source>
        <dbReference type="PROSITE" id="PS52040"/>
    </source>
</evidence>
<dbReference type="Gene3D" id="3.30.1490.30">
    <property type="match status" value="1"/>
</dbReference>
<evidence type="ECO:0000256" key="6">
    <source>
        <dbReference type="ARBA" id="ARBA00022741"/>
    </source>
</evidence>
<feature type="region of interest" description="Disordered" evidence="14">
    <location>
        <begin position="1319"/>
        <end position="1425"/>
    </location>
</feature>
<dbReference type="InterPro" id="IPR003594">
    <property type="entry name" value="HATPase_dom"/>
</dbReference>
<evidence type="ECO:0000256" key="10">
    <source>
        <dbReference type="ARBA" id="ARBA00023125"/>
    </source>
</evidence>
<dbReference type="Gene3D" id="3.40.50.670">
    <property type="match status" value="1"/>
</dbReference>
<comment type="caution">
    <text evidence="17">The sequence shown here is derived from an EMBL/GenBank/DDBJ whole genome shotgun (WGS) entry which is preliminary data.</text>
</comment>
<evidence type="ECO:0000313" key="18">
    <source>
        <dbReference type="Proteomes" id="UP000078348"/>
    </source>
</evidence>
<feature type="domain" description="Toprim" evidence="15">
    <location>
        <begin position="496"/>
        <end position="610"/>
    </location>
</feature>
<evidence type="ECO:0000256" key="2">
    <source>
        <dbReference type="ARBA" id="ARBA00001913"/>
    </source>
</evidence>
<dbReference type="SUPFAM" id="SSF55874">
    <property type="entry name" value="ATPase domain of HSP90 chaperone/DNA topoisomerase II/histidine kinase"/>
    <property type="match status" value="1"/>
</dbReference>
<dbReference type="Gene3D" id="3.90.199.10">
    <property type="entry name" value="Topoisomerase II, domain 5"/>
    <property type="match status" value="1"/>
</dbReference>
<keyword evidence="5" id="KW-0479">Metal-binding</keyword>
<dbReference type="Gene3D" id="3.30.565.10">
    <property type="entry name" value="Histidine kinase-like ATPase, C-terminal domain"/>
    <property type="match status" value="1"/>
</dbReference>
<name>A0A196SHL9_BLAHN</name>
<feature type="region of interest" description="Disordered" evidence="14">
    <location>
        <begin position="1440"/>
        <end position="1487"/>
    </location>
</feature>
<dbReference type="Pfam" id="PF02518">
    <property type="entry name" value="HATPase_c"/>
    <property type="match status" value="1"/>
</dbReference>
<dbReference type="GO" id="GO:0003677">
    <property type="term" value="F:DNA binding"/>
    <property type="evidence" value="ECO:0007669"/>
    <property type="project" value="UniProtKB-UniRule"/>
</dbReference>
<proteinExistence type="inferred from homology"/>
<keyword evidence="11 12" id="KW-0413">Isomerase</keyword>
<dbReference type="PROSITE" id="PS52040">
    <property type="entry name" value="TOPO_IIA"/>
    <property type="match status" value="1"/>
</dbReference>
<dbReference type="FunFam" id="3.40.50.670:FF:000001">
    <property type="entry name" value="DNA topoisomerase 2"/>
    <property type="match status" value="1"/>
</dbReference>
<feature type="active site" description="O-(5'-phospho-DNA)-tyrosine intermediate" evidence="12">
    <location>
        <position position="831"/>
    </location>
</feature>
<dbReference type="GO" id="GO:0005634">
    <property type="term" value="C:nucleus"/>
    <property type="evidence" value="ECO:0007669"/>
    <property type="project" value="TreeGrafter"/>
</dbReference>
<dbReference type="GO" id="GO:0000712">
    <property type="term" value="P:resolution of meiotic recombination intermediates"/>
    <property type="evidence" value="ECO:0007669"/>
    <property type="project" value="TreeGrafter"/>
</dbReference>
<dbReference type="Gene3D" id="1.10.268.10">
    <property type="entry name" value="Topoisomerase, domain 3"/>
    <property type="match status" value="1"/>
</dbReference>
<keyword evidence="9 12" id="KW-0799">Topoisomerase</keyword>
<evidence type="ECO:0000256" key="12">
    <source>
        <dbReference type="PROSITE-ProRule" id="PRU01384"/>
    </source>
</evidence>
<feature type="compositionally biased region" description="Basic and acidic residues" evidence="14">
    <location>
        <begin position="1379"/>
        <end position="1409"/>
    </location>
</feature>
<dbReference type="SMART" id="SM00433">
    <property type="entry name" value="TOP2c"/>
    <property type="match status" value="1"/>
</dbReference>
<dbReference type="CDD" id="cd03365">
    <property type="entry name" value="TOPRIM_TopoIIA"/>
    <property type="match status" value="1"/>
</dbReference>
<comment type="function">
    <text evidence="13">Control of topological states of DNA by transient breakage and subsequent rejoining of DNA strands. Topoisomerase II makes double-strand breaks.</text>
</comment>
<dbReference type="GO" id="GO:0000819">
    <property type="term" value="P:sister chromatid segregation"/>
    <property type="evidence" value="ECO:0007669"/>
    <property type="project" value="TreeGrafter"/>
</dbReference>
<dbReference type="Pfam" id="PF00521">
    <property type="entry name" value="DNA_topoisoIV"/>
    <property type="match status" value="1"/>
</dbReference>
<dbReference type="GO" id="GO:0006265">
    <property type="term" value="P:DNA topological change"/>
    <property type="evidence" value="ECO:0007669"/>
    <property type="project" value="UniProtKB-UniRule"/>
</dbReference>
<keyword evidence="18" id="KW-1185">Reference proteome</keyword>
<dbReference type="PANTHER" id="PTHR10169:SF38">
    <property type="entry name" value="DNA TOPOISOMERASE 2"/>
    <property type="match status" value="1"/>
</dbReference>
<feature type="compositionally biased region" description="Basic residues" evidence="14">
    <location>
        <begin position="1221"/>
        <end position="1234"/>
    </location>
</feature>
<dbReference type="FunFam" id="3.90.199.10:FF:000002">
    <property type="entry name" value="DNA topoisomerase 2"/>
    <property type="match status" value="1"/>
</dbReference>
<organism evidence="17 18">
    <name type="scientific">Blastocystis sp. subtype 1 (strain ATCC 50177 / NandII)</name>
    <dbReference type="NCBI Taxonomy" id="478820"/>
    <lineage>
        <taxon>Eukaryota</taxon>
        <taxon>Sar</taxon>
        <taxon>Stramenopiles</taxon>
        <taxon>Bigyra</taxon>
        <taxon>Opalozoa</taxon>
        <taxon>Opalinata</taxon>
        <taxon>Blastocystidae</taxon>
        <taxon>Blastocystis</taxon>
    </lineage>
</organism>
<feature type="compositionally biased region" description="Acidic residues" evidence="14">
    <location>
        <begin position="1338"/>
        <end position="1347"/>
    </location>
</feature>
<dbReference type="InterPro" id="IPR001154">
    <property type="entry name" value="TopoII_euk"/>
</dbReference>
<dbReference type="PANTHER" id="PTHR10169">
    <property type="entry name" value="DNA TOPOISOMERASE/GYRASE"/>
    <property type="match status" value="1"/>
</dbReference>
<comment type="catalytic activity">
    <reaction evidence="1 12 13">
        <text>ATP-dependent breakage, passage and rejoining of double-stranded DNA.</text>
        <dbReference type="EC" id="5.6.2.2"/>
    </reaction>
</comment>
<dbReference type="InterPro" id="IPR050634">
    <property type="entry name" value="DNA_Topoisomerase_II"/>
</dbReference>
<dbReference type="InterPro" id="IPR013506">
    <property type="entry name" value="Topo_IIA_bsu_dom2"/>
</dbReference>
<dbReference type="OrthoDB" id="276498at2759"/>
<feature type="domain" description="Topo IIA-type catalytic" evidence="16">
    <location>
        <begin position="741"/>
        <end position="1195"/>
    </location>
</feature>
<dbReference type="EC" id="5.6.2.2" evidence="13"/>
<dbReference type="FunFam" id="3.30.230.10:FF:000008">
    <property type="entry name" value="DNA topoisomerase 2"/>
    <property type="match status" value="1"/>
</dbReference>
<feature type="region of interest" description="Disordered" evidence="14">
    <location>
        <begin position="1214"/>
        <end position="1261"/>
    </location>
</feature>
<dbReference type="PROSITE" id="PS50880">
    <property type="entry name" value="TOPRIM"/>
    <property type="match status" value="1"/>
</dbReference>
<dbReference type="InterPro" id="IPR002205">
    <property type="entry name" value="Topo_IIA_dom_A"/>
</dbReference>
<evidence type="ECO:0000256" key="9">
    <source>
        <dbReference type="ARBA" id="ARBA00023029"/>
    </source>
</evidence>
<dbReference type="InterPro" id="IPR013760">
    <property type="entry name" value="Topo_IIA-like_dom_sf"/>
</dbReference>
<evidence type="ECO:0000256" key="8">
    <source>
        <dbReference type="ARBA" id="ARBA00022842"/>
    </source>
</evidence>
<feature type="compositionally biased region" description="Polar residues" evidence="14">
    <location>
        <begin position="50"/>
        <end position="62"/>
    </location>
</feature>
<feature type="compositionally biased region" description="Basic and acidic residues" evidence="14">
    <location>
        <begin position="1348"/>
        <end position="1367"/>
    </location>
</feature>
<evidence type="ECO:0000256" key="7">
    <source>
        <dbReference type="ARBA" id="ARBA00022840"/>
    </source>
</evidence>
<dbReference type="Gene3D" id="3.30.230.10">
    <property type="match status" value="1"/>
</dbReference>
<accession>A0A196SHL9</accession>
<dbReference type="PRINTS" id="PR00418">
    <property type="entry name" value="TPI2FAMILY"/>
</dbReference>
<dbReference type="Proteomes" id="UP000078348">
    <property type="component" value="Unassembled WGS sequence"/>
</dbReference>
<dbReference type="InterPro" id="IPR034157">
    <property type="entry name" value="TOPRIM_TopoII"/>
</dbReference>
<dbReference type="InterPro" id="IPR013757">
    <property type="entry name" value="Topo_IIA_A_a_sf"/>
</dbReference>
<dbReference type="Pfam" id="PF01751">
    <property type="entry name" value="Toprim"/>
    <property type="match status" value="1"/>
</dbReference>
<evidence type="ECO:0000256" key="13">
    <source>
        <dbReference type="RuleBase" id="RU362094"/>
    </source>
</evidence>
<dbReference type="GO" id="GO:0003918">
    <property type="term" value="F:DNA topoisomerase type II (double strand cut, ATP-hydrolyzing) activity"/>
    <property type="evidence" value="ECO:0007669"/>
    <property type="project" value="UniProtKB-UniRule"/>
</dbReference>
<comment type="subunit">
    <text evidence="13">Homodimer.</text>
</comment>
<dbReference type="SUPFAM" id="SSF56719">
    <property type="entry name" value="Type II DNA topoisomerase"/>
    <property type="match status" value="1"/>
</dbReference>
<dbReference type="Gene3D" id="3.30.1360.40">
    <property type="match status" value="1"/>
</dbReference>
<dbReference type="FunFam" id="3.30.565.10:FF:000004">
    <property type="entry name" value="DNA topoisomerase 2"/>
    <property type="match status" value="1"/>
</dbReference>
<dbReference type="CDD" id="cd00187">
    <property type="entry name" value="TOP4c"/>
    <property type="match status" value="1"/>
</dbReference>
<dbReference type="InterPro" id="IPR001241">
    <property type="entry name" value="Topo_IIA"/>
</dbReference>
<evidence type="ECO:0000256" key="14">
    <source>
        <dbReference type="SAM" id="MobiDB-lite"/>
    </source>
</evidence>
<dbReference type="CDD" id="cd03481">
    <property type="entry name" value="TopoIIA_Trans_ScTopoIIA"/>
    <property type="match status" value="1"/>
</dbReference>
<evidence type="ECO:0000313" key="17">
    <source>
        <dbReference type="EMBL" id="OAO16523.1"/>
    </source>
</evidence>
<feature type="compositionally biased region" description="Acidic residues" evidence="14">
    <location>
        <begin position="1"/>
        <end position="22"/>
    </location>
</feature>